<dbReference type="Pfam" id="PF01076">
    <property type="entry name" value="Mob_Pre"/>
    <property type="match status" value="1"/>
</dbReference>
<dbReference type="GO" id="GO:0006310">
    <property type="term" value="P:DNA recombination"/>
    <property type="evidence" value="ECO:0007669"/>
    <property type="project" value="InterPro"/>
</dbReference>
<proteinExistence type="predicted"/>
<dbReference type="InterPro" id="IPR001668">
    <property type="entry name" value="Mob_Pre"/>
</dbReference>
<protein>
    <submittedName>
        <fullName evidence="3">Mobilization protein</fullName>
    </submittedName>
</protein>
<dbReference type="RefSeq" id="WP_118494596.1">
    <property type="nucleotide sequence ID" value="NZ_QRQK01000021.1"/>
</dbReference>
<name>A0A415T1Z0_9BACT</name>
<gene>
    <name evidence="3" type="ORF">DWZ34_11010</name>
</gene>
<dbReference type="AlphaFoldDB" id="A0A415T1Z0"/>
<dbReference type="CDD" id="cd17242">
    <property type="entry name" value="MobM_relaxase"/>
    <property type="match status" value="1"/>
</dbReference>
<dbReference type="EMBL" id="QRQK01000021">
    <property type="protein sequence ID" value="RHM95341.1"/>
    <property type="molecule type" value="Genomic_DNA"/>
</dbReference>
<accession>A0A415T1Z0</accession>
<evidence type="ECO:0000313" key="3">
    <source>
        <dbReference type="EMBL" id="RHM95341.1"/>
    </source>
</evidence>
<reference evidence="3 4" key="1">
    <citation type="submission" date="2018-08" db="EMBL/GenBank/DDBJ databases">
        <title>A genome reference for cultivated species of the human gut microbiota.</title>
        <authorList>
            <person name="Zou Y."/>
            <person name="Xue W."/>
            <person name="Luo G."/>
        </authorList>
    </citation>
    <scope>NUCLEOTIDE SEQUENCE [LARGE SCALE GENOMIC DNA]</scope>
    <source>
        <strain evidence="3 4">AF31-28B-AC</strain>
    </source>
</reference>
<dbReference type="NCBIfam" id="NF041497">
    <property type="entry name" value="MobV"/>
    <property type="match status" value="1"/>
</dbReference>
<feature type="region of interest" description="Disordered" evidence="2">
    <location>
        <begin position="14"/>
        <end position="34"/>
    </location>
</feature>
<dbReference type="Proteomes" id="UP000285109">
    <property type="component" value="Unassembled WGS sequence"/>
</dbReference>
<dbReference type="GO" id="GO:0003677">
    <property type="term" value="F:DNA binding"/>
    <property type="evidence" value="ECO:0007669"/>
    <property type="project" value="InterPro"/>
</dbReference>
<comment type="caution">
    <text evidence="3">The sequence shown here is derived from an EMBL/GenBank/DDBJ whole genome shotgun (WGS) entry which is preliminary data.</text>
</comment>
<keyword evidence="1" id="KW-0175">Coiled coil</keyword>
<evidence type="ECO:0000256" key="1">
    <source>
        <dbReference type="SAM" id="Coils"/>
    </source>
</evidence>
<evidence type="ECO:0000256" key="2">
    <source>
        <dbReference type="SAM" id="MobiDB-lite"/>
    </source>
</evidence>
<feature type="coiled-coil region" evidence="1">
    <location>
        <begin position="218"/>
        <end position="295"/>
    </location>
</feature>
<evidence type="ECO:0000313" key="4">
    <source>
        <dbReference type="Proteomes" id="UP000285109"/>
    </source>
</evidence>
<organism evidence="3 4">
    <name type="scientific">Phocaeicola plebeius</name>
    <dbReference type="NCBI Taxonomy" id="310297"/>
    <lineage>
        <taxon>Bacteria</taxon>
        <taxon>Pseudomonadati</taxon>
        <taxon>Bacteroidota</taxon>
        <taxon>Bacteroidia</taxon>
        <taxon>Bacteroidales</taxon>
        <taxon>Bacteroidaceae</taxon>
        <taxon>Phocaeicola</taxon>
    </lineage>
</organism>
<dbReference type="Gene3D" id="3.30.930.30">
    <property type="match status" value="1"/>
</dbReference>
<sequence>MGFAVLHLDKAHGSDSKMSDHIERKTTPKNADPTRTHLNRELIEFPGGVTNRNEAISHRLKSAGLTRKIGTNQVRAIRFILSGSPKDMKQIEQAGKLDEWCRDSVEWMKRTYGSENVVSAVLHMDEETPHIHATLIPIVQTERRKKKSEKLVKKNYRKKPSGAARLSANDIMTRQKLKAYQDGYALAMAKYGLKRGIVGSEARHTTTAQYYRDLLNQTEDIQENIGLLLAEKERAESELAKIKSEARTEQLKNKATDAMTAIASGVGSLFGSGKLKELEQANGKLQGEIDKRDNQIRLLNDHMRMQEERHSTETHCQQEVHRQELNMKVKKIEELNEIIGKAFKWFPVMREMLQMEKFCKSAGFTQEMIDVLLAKRKPIVCSGKLYSTQHRQSFQIKDAVCKIEDGLTEEHKLVLTINRQPIVQWFKEQWEKLQQNLRNSVQREQKSRGFRM</sequence>